<protein>
    <submittedName>
        <fullName evidence="2">Virulence-associated E family protein</fullName>
    </submittedName>
</protein>
<reference evidence="2" key="1">
    <citation type="submission" date="2018-02" db="EMBL/GenBank/DDBJ databases">
        <authorList>
            <person name="Vasarhelyi B.M."/>
            <person name="Deshmukh S."/>
            <person name="Balint B."/>
            <person name="Kukolya J."/>
        </authorList>
    </citation>
    <scope>NUCLEOTIDE SEQUENCE</scope>
    <source>
        <strain evidence="2">KB22</strain>
    </source>
</reference>
<keyword evidence="3" id="KW-1185">Reference proteome</keyword>
<gene>
    <name evidence="2" type="ORF">C4F49_11850</name>
</gene>
<dbReference type="EMBL" id="PRDK01000006">
    <property type="protein sequence ID" value="MBE8714377.1"/>
    <property type="molecule type" value="Genomic_DNA"/>
</dbReference>
<dbReference type="Pfam" id="PF05272">
    <property type="entry name" value="VapE-like_dom"/>
    <property type="match status" value="1"/>
</dbReference>
<dbReference type="Proteomes" id="UP000616201">
    <property type="component" value="Unassembled WGS sequence"/>
</dbReference>
<accession>A0A928V0R3</accession>
<feature type="domain" description="Virulence-associated protein E-like" evidence="1">
    <location>
        <begin position="96"/>
        <end position="313"/>
    </location>
</feature>
<dbReference type="AlphaFoldDB" id="A0A928V0R3"/>
<dbReference type="InterPro" id="IPR007936">
    <property type="entry name" value="VapE-like_dom"/>
</dbReference>
<dbReference type="PANTHER" id="PTHR34985">
    <property type="entry name" value="SLR0554 PROTEIN"/>
    <property type="match status" value="1"/>
</dbReference>
<name>A0A928V0R3_9SPHI</name>
<organism evidence="2 3">
    <name type="scientific">Sphingobacterium hungaricum</name>
    <dbReference type="NCBI Taxonomy" id="2082723"/>
    <lineage>
        <taxon>Bacteria</taxon>
        <taxon>Pseudomonadati</taxon>
        <taxon>Bacteroidota</taxon>
        <taxon>Sphingobacteriia</taxon>
        <taxon>Sphingobacteriales</taxon>
        <taxon>Sphingobacteriaceae</taxon>
        <taxon>Sphingobacterium</taxon>
    </lineage>
</organism>
<evidence type="ECO:0000313" key="3">
    <source>
        <dbReference type="Proteomes" id="UP000616201"/>
    </source>
</evidence>
<sequence>MSKEMKIYDFDYSSSSIYNRVHEYMTKRYRILFNELSLSFEISLLDKESEIFELNENSLLILLDQNDIKISREKFINYLRSDLIERYNPIQTYFESLASWDGFDYIQQYCSYVKTDDDDLYYYHMKKWAVRAIKTILIPDEINKHSIILANGAQNAGKSTYLKNLVPRCLNRYYGENLSLDKDGRVKLCKTFVMNLEELQGLGKQDTDKVKAMISLQTVNDRLPFDKKNSFLHRTASFVGSTNRSEFLVDETGNVRWIVFEVIGRIDYERYNKEFDIDKFWAQAYHIYKYVPDFESSLSADDVNRNEERNSKFMILSPECDAVSRFYEISEDIQDFRTASDVIYELSLTGVRLNNIKIGSALKKYGFPRIKHSQRQIYGYLAKPKFLDLPIKF</sequence>
<evidence type="ECO:0000259" key="1">
    <source>
        <dbReference type="Pfam" id="PF05272"/>
    </source>
</evidence>
<dbReference type="RefSeq" id="WP_196936374.1">
    <property type="nucleotide sequence ID" value="NZ_MU158698.1"/>
</dbReference>
<dbReference type="PANTHER" id="PTHR34985:SF1">
    <property type="entry name" value="SLR0554 PROTEIN"/>
    <property type="match status" value="1"/>
</dbReference>
<evidence type="ECO:0000313" key="2">
    <source>
        <dbReference type="EMBL" id="MBE8714377.1"/>
    </source>
</evidence>
<proteinExistence type="predicted"/>
<comment type="caution">
    <text evidence="2">The sequence shown here is derived from an EMBL/GenBank/DDBJ whole genome shotgun (WGS) entry which is preliminary data.</text>
</comment>